<dbReference type="PRINTS" id="PR00990">
    <property type="entry name" value="RIBOKINASE"/>
</dbReference>
<dbReference type="InterPro" id="IPR002139">
    <property type="entry name" value="Ribo/fructo_kinase"/>
</dbReference>
<dbReference type="PROSITE" id="PS00583">
    <property type="entry name" value="PFKB_KINASES_1"/>
    <property type="match status" value="1"/>
</dbReference>
<dbReference type="InterPro" id="IPR011877">
    <property type="entry name" value="Ribokinase"/>
</dbReference>
<dbReference type="Proteomes" id="UP000663920">
    <property type="component" value="Chromosome"/>
</dbReference>
<evidence type="ECO:0000256" key="8">
    <source>
        <dbReference type="ARBA" id="ARBA00022840"/>
    </source>
</evidence>
<dbReference type="PROSITE" id="PS00584">
    <property type="entry name" value="PFKB_KINASES_2"/>
    <property type="match status" value="1"/>
</dbReference>
<evidence type="ECO:0000256" key="6">
    <source>
        <dbReference type="ARBA" id="ARBA00022741"/>
    </source>
</evidence>
<feature type="binding site" evidence="12">
    <location>
        <position position="184"/>
    </location>
    <ligand>
        <name>ATP</name>
        <dbReference type="ChEBI" id="CHEBI:30616"/>
    </ligand>
</feature>
<feature type="domain" description="Carbohydrate kinase PfkB" evidence="13">
    <location>
        <begin position="1"/>
        <end position="293"/>
    </location>
</feature>
<proteinExistence type="inferred from homology"/>
<sequence>MSKIIVVGSSNTDMVIKTNHIPIPGETVLGGNFFMNSGGKGANQAVAIARLGGDVTFITKIGRDVFGKESLKKFKEEGINIDFTVTHKSKPSGIALVTLGDNAENSIVVAPGANNSLKKKNINKAIDEIKKAEIILIQLEIPLKIVKHVIELGRKYGKKVILNPAPGKKLEDVLYRNLFAVTPNETEAEIMTDVKVVDEQSAKKAALVLRSKGVKNVIITLGSKGAYLCSDEFSGIISGYQVIAKDTTAAGDTFNGAFAIGISKGLSIKETIKFANKAASLAVTKLGAQSSIPYLEDLEVHKNYKSEQKTIV</sequence>
<evidence type="ECO:0000256" key="7">
    <source>
        <dbReference type="ARBA" id="ARBA00022777"/>
    </source>
</evidence>
<feature type="binding site" evidence="12">
    <location>
        <position position="285"/>
    </location>
    <ligand>
        <name>K(+)</name>
        <dbReference type="ChEBI" id="CHEBI:29103"/>
    </ligand>
</feature>
<dbReference type="InterPro" id="IPR029056">
    <property type="entry name" value="Ribokinase-like"/>
</dbReference>
<evidence type="ECO:0000256" key="11">
    <source>
        <dbReference type="ARBA" id="ARBA00023277"/>
    </source>
</evidence>
<dbReference type="EMBL" id="CP071869">
    <property type="protein sequence ID" value="QTE22835.1"/>
    <property type="molecule type" value="Genomic_DNA"/>
</dbReference>
<feature type="binding site" evidence="12">
    <location>
        <position position="282"/>
    </location>
    <ligand>
        <name>K(+)</name>
        <dbReference type="ChEBI" id="CHEBI:29103"/>
    </ligand>
</feature>
<evidence type="ECO:0000256" key="9">
    <source>
        <dbReference type="ARBA" id="ARBA00022842"/>
    </source>
</evidence>
<evidence type="ECO:0000256" key="2">
    <source>
        <dbReference type="ARBA" id="ARBA00012035"/>
    </source>
</evidence>
<organism evidence="14 15">
    <name type="scientific">Polaribacter cellanae</name>
    <dbReference type="NCBI Taxonomy" id="2818493"/>
    <lineage>
        <taxon>Bacteria</taxon>
        <taxon>Pseudomonadati</taxon>
        <taxon>Bacteroidota</taxon>
        <taxon>Flavobacteriia</taxon>
        <taxon>Flavobacteriales</taxon>
        <taxon>Flavobacteriaceae</taxon>
    </lineage>
</organism>
<keyword evidence="15" id="KW-1185">Reference proteome</keyword>
<keyword evidence="9 12" id="KW-0460">Magnesium</keyword>
<dbReference type="NCBIfam" id="TIGR02152">
    <property type="entry name" value="D_ribokin_bact"/>
    <property type="match status" value="1"/>
</dbReference>
<comment type="subunit">
    <text evidence="12">Homodimer.</text>
</comment>
<dbReference type="Gene3D" id="3.40.1190.20">
    <property type="match status" value="1"/>
</dbReference>
<keyword evidence="5 12" id="KW-0479">Metal-binding</keyword>
<feature type="binding site" evidence="12">
    <location>
        <begin position="251"/>
        <end position="252"/>
    </location>
    <ligand>
        <name>ATP</name>
        <dbReference type="ChEBI" id="CHEBI:30616"/>
    </ligand>
</feature>
<accession>A0A975CQF9</accession>
<dbReference type="EC" id="2.7.1.15" evidence="2 12"/>
<dbReference type="CDD" id="cd01174">
    <property type="entry name" value="ribokinase"/>
    <property type="match status" value="1"/>
</dbReference>
<comment type="similarity">
    <text evidence="12">Belongs to the carbohydrate kinase PfkB family. Ribokinase subfamily.</text>
</comment>
<dbReference type="GO" id="GO:0005524">
    <property type="term" value="F:ATP binding"/>
    <property type="evidence" value="ECO:0007669"/>
    <property type="project" value="UniProtKB-UniRule"/>
</dbReference>
<keyword evidence="11 12" id="KW-0119">Carbohydrate metabolism</keyword>
<dbReference type="GO" id="GO:0005829">
    <property type="term" value="C:cytosol"/>
    <property type="evidence" value="ECO:0007669"/>
    <property type="project" value="TreeGrafter"/>
</dbReference>
<protein>
    <recommendedName>
        <fullName evidence="3 12">Ribokinase</fullName>
        <shortName evidence="12">RK</shortName>
        <ecNumber evidence="2 12">2.7.1.15</ecNumber>
    </recommendedName>
</protein>
<evidence type="ECO:0000256" key="1">
    <source>
        <dbReference type="ARBA" id="ARBA00005380"/>
    </source>
</evidence>
<dbReference type="PANTHER" id="PTHR10584">
    <property type="entry name" value="SUGAR KINASE"/>
    <property type="match status" value="1"/>
</dbReference>
<dbReference type="GO" id="GO:0004747">
    <property type="term" value="F:ribokinase activity"/>
    <property type="evidence" value="ECO:0007669"/>
    <property type="project" value="UniProtKB-UniRule"/>
</dbReference>
<dbReference type="HAMAP" id="MF_01987">
    <property type="entry name" value="Ribokinase"/>
    <property type="match status" value="1"/>
</dbReference>
<comment type="activity regulation">
    <text evidence="12">Activated by a monovalent cation that binds near, but not in, the active site. The most likely occupant of the site in vivo is potassium. Ion binding induces a conformational change that may alter substrate affinity.</text>
</comment>
<evidence type="ECO:0000313" key="15">
    <source>
        <dbReference type="Proteomes" id="UP000663920"/>
    </source>
</evidence>
<dbReference type="AlphaFoldDB" id="A0A975CQF9"/>
<dbReference type="RefSeq" id="WP_208078804.1">
    <property type="nucleotide sequence ID" value="NZ_CP071869.1"/>
</dbReference>
<evidence type="ECO:0000313" key="14">
    <source>
        <dbReference type="EMBL" id="QTE22835.1"/>
    </source>
</evidence>
<keyword evidence="6 12" id="KW-0547">Nucleotide-binding</keyword>
<evidence type="ECO:0000259" key="13">
    <source>
        <dbReference type="Pfam" id="PF00294"/>
    </source>
</evidence>
<comment type="function">
    <text evidence="12">Catalyzes the phosphorylation of ribose at O-5 in a reaction requiring ATP and magnesium. The resulting D-ribose-5-phosphate can then be used either for sythesis of nucleotides, histidine, and tryptophan, or as a component of the pentose phosphate pathway.</text>
</comment>
<feature type="active site" description="Proton acceptor" evidence="12">
    <location>
        <position position="252"/>
    </location>
</feature>
<feature type="binding site" evidence="12">
    <location>
        <begin position="39"/>
        <end position="43"/>
    </location>
    <ligand>
        <name>substrate</name>
    </ligand>
</feature>
<dbReference type="NCBIfam" id="NF008353">
    <property type="entry name" value="PRK11142.1"/>
    <property type="match status" value="1"/>
</dbReference>
<feature type="binding site" evidence="12">
    <location>
        <position position="287"/>
    </location>
    <ligand>
        <name>K(+)</name>
        <dbReference type="ChEBI" id="CHEBI:29103"/>
    </ligand>
</feature>
<comment type="catalytic activity">
    <reaction evidence="12">
        <text>D-ribose + ATP = D-ribose 5-phosphate + ADP + H(+)</text>
        <dbReference type="Rhea" id="RHEA:13697"/>
        <dbReference type="ChEBI" id="CHEBI:15378"/>
        <dbReference type="ChEBI" id="CHEBI:30616"/>
        <dbReference type="ChEBI" id="CHEBI:47013"/>
        <dbReference type="ChEBI" id="CHEBI:78346"/>
        <dbReference type="ChEBI" id="CHEBI:456216"/>
        <dbReference type="EC" id="2.7.1.15"/>
    </reaction>
</comment>
<feature type="binding site" evidence="12">
    <location>
        <position position="291"/>
    </location>
    <ligand>
        <name>K(+)</name>
        <dbReference type="ChEBI" id="CHEBI:29103"/>
    </ligand>
</feature>
<evidence type="ECO:0000256" key="10">
    <source>
        <dbReference type="ARBA" id="ARBA00022958"/>
    </source>
</evidence>
<keyword evidence="12" id="KW-0963">Cytoplasm</keyword>
<comment type="cofactor">
    <cofactor evidence="12">
        <name>Mg(2+)</name>
        <dbReference type="ChEBI" id="CHEBI:18420"/>
    </cofactor>
    <text evidence="12">Requires a divalent cation, most likely magnesium in vivo, as an electrophilic catalyst to aid phosphoryl group transfer. It is the chelate of the metal and the nucleotide that is the actual substrate.</text>
</comment>
<evidence type="ECO:0000256" key="5">
    <source>
        <dbReference type="ARBA" id="ARBA00022723"/>
    </source>
</evidence>
<dbReference type="SUPFAM" id="SSF53613">
    <property type="entry name" value="Ribokinase-like"/>
    <property type="match status" value="1"/>
</dbReference>
<keyword evidence="10 12" id="KW-0630">Potassium</keyword>
<evidence type="ECO:0000256" key="12">
    <source>
        <dbReference type="HAMAP-Rule" id="MF_01987"/>
    </source>
</evidence>
<feature type="binding site" evidence="12">
    <location>
        <position position="140"/>
    </location>
    <ligand>
        <name>substrate</name>
    </ligand>
</feature>
<dbReference type="Pfam" id="PF00294">
    <property type="entry name" value="PfkB"/>
    <property type="match status" value="1"/>
</dbReference>
<evidence type="ECO:0000256" key="3">
    <source>
        <dbReference type="ARBA" id="ARBA00016943"/>
    </source>
</evidence>
<feature type="binding site" evidence="12">
    <location>
        <position position="252"/>
    </location>
    <ligand>
        <name>substrate</name>
    </ligand>
</feature>
<dbReference type="GO" id="GO:0046872">
    <property type="term" value="F:metal ion binding"/>
    <property type="evidence" value="ECO:0007669"/>
    <property type="project" value="UniProtKB-KW"/>
</dbReference>
<dbReference type="KEGG" id="pcea:J3359_00745"/>
<feature type="binding site" evidence="12">
    <location>
        <position position="276"/>
    </location>
    <ligand>
        <name>ATP</name>
        <dbReference type="ChEBI" id="CHEBI:30616"/>
    </ligand>
</feature>
<evidence type="ECO:0000256" key="4">
    <source>
        <dbReference type="ARBA" id="ARBA00022679"/>
    </source>
</evidence>
<keyword evidence="8 12" id="KW-0067">ATP-binding</keyword>
<dbReference type="PANTHER" id="PTHR10584:SF166">
    <property type="entry name" value="RIBOKINASE"/>
    <property type="match status" value="1"/>
</dbReference>
<comment type="similarity">
    <text evidence="1">Belongs to the carbohydrate kinase pfkB family.</text>
</comment>
<dbReference type="GO" id="GO:0019303">
    <property type="term" value="P:D-ribose catabolic process"/>
    <property type="evidence" value="ECO:0007669"/>
    <property type="project" value="UniProtKB-UniRule"/>
</dbReference>
<comment type="pathway">
    <text evidence="12">Carbohydrate metabolism; D-ribose degradation; D-ribose 5-phosphate from beta-D-ribopyranose: step 2/2.</text>
</comment>
<dbReference type="InterPro" id="IPR002173">
    <property type="entry name" value="Carboh/pur_kinase_PfkB_CS"/>
</dbReference>
<keyword evidence="7 12" id="KW-0418">Kinase</keyword>
<dbReference type="InterPro" id="IPR011611">
    <property type="entry name" value="PfkB_dom"/>
</dbReference>
<gene>
    <name evidence="12 14" type="primary">rbsK</name>
    <name evidence="14" type="ORF">J3359_00745</name>
</gene>
<reference evidence="14 15" key="1">
    <citation type="submission" date="2021-03" db="EMBL/GenBank/DDBJ databases">
        <title>Complete genome of Polaribacter_sp.SM13.</title>
        <authorList>
            <person name="Jeong S.W."/>
            <person name="Bae J.W."/>
        </authorList>
    </citation>
    <scope>NUCLEOTIDE SEQUENCE [LARGE SCALE GENOMIC DNA]</scope>
    <source>
        <strain evidence="14 15">SM13</strain>
    </source>
</reference>
<feature type="binding site" evidence="12">
    <location>
        <position position="248"/>
    </location>
    <ligand>
        <name>K(+)</name>
        <dbReference type="ChEBI" id="CHEBI:29103"/>
    </ligand>
</feature>
<comment type="subcellular location">
    <subcellularLocation>
        <location evidence="12">Cytoplasm</location>
    </subcellularLocation>
</comment>
<feature type="binding site" evidence="12">
    <location>
        <begin position="220"/>
        <end position="225"/>
    </location>
    <ligand>
        <name>ATP</name>
        <dbReference type="ChEBI" id="CHEBI:30616"/>
    </ligand>
</feature>
<feature type="binding site" evidence="12">
    <location>
        <position position="246"/>
    </location>
    <ligand>
        <name>K(+)</name>
        <dbReference type="ChEBI" id="CHEBI:29103"/>
    </ligand>
</feature>
<name>A0A975CQF9_9FLAO</name>
<keyword evidence="4 12" id="KW-0808">Transferase</keyword>
<comment type="caution">
    <text evidence="12">Lacks conserved residue(s) required for the propagation of feature annotation.</text>
</comment>
<feature type="binding site" evidence="12">
    <location>
        <begin position="11"/>
        <end position="13"/>
    </location>
    <ligand>
        <name>substrate</name>
    </ligand>
</feature>